<dbReference type="Proteomes" id="UP000320773">
    <property type="component" value="Unassembled WGS sequence"/>
</dbReference>
<comment type="caution">
    <text evidence="1">The sequence shown here is derived from an EMBL/GenBank/DDBJ whole genome shotgun (WGS) entry which is preliminary data.</text>
</comment>
<protein>
    <submittedName>
        <fullName evidence="1">Uncharacterized protein</fullName>
    </submittedName>
</protein>
<accession>A0A543G425</accession>
<dbReference type="AlphaFoldDB" id="A0A543G425"/>
<reference evidence="1 2" key="1">
    <citation type="submission" date="2019-06" db="EMBL/GenBank/DDBJ databases">
        <title>Genomic Encyclopedia of Archaeal and Bacterial Type Strains, Phase II (KMG-II): from individual species to whole genera.</title>
        <authorList>
            <person name="Goeker M."/>
        </authorList>
    </citation>
    <scope>NUCLEOTIDE SEQUENCE [LARGE SCALE GENOMIC DNA]</scope>
    <source>
        <strain evidence="1 2">DSM 24789</strain>
    </source>
</reference>
<proteinExistence type="predicted"/>
<evidence type="ECO:0000313" key="2">
    <source>
        <dbReference type="Proteomes" id="UP000320773"/>
    </source>
</evidence>
<name>A0A543G425_9FLAO</name>
<sequence length="50" mass="5958">MKCNVLLLKNNVMHQNYLKIITIYKRFKKKAFCLTKMPSNIQTESISLLR</sequence>
<evidence type="ECO:0000313" key="1">
    <source>
        <dbReference type="EMBL" id="TQM40774.1"/>
    </source>
</evidence>
<dbReference type="EMBL" id="VFPJ01000001">
    <property type="protein sequence ID" value="TQM40774.1"/>
    <property type="molecule type" value="Genomic_DNA"/>
</dbReference>
<organism evidence="1 2">
    <name type="scientific">Flavobacterium branchiophilum</name>
    <dbReference type="NCBI Taxonomy" id="55197"/>
    <lineage>
        <taxon>Bacteria</taxon>
        <taxon>Pseudomonadati</taxon>
        <taxon>Bacteroidota</taxon>
        <taxon>Flavobacteriia</taxon>
        <taxon>Flavobacteriales</taxon>
        <taxon>Flavobacteriaceae</taxon>
        <taxon>Flavobacterium</taxon>
    </lineage>
</organism>
<gene>
    <name evidence="1" type="ORF">BC670_1684</name>
</gene>